<gene>
    <name evidence="5" type="primary">recX</name>
    <name evidence="8" type="ORF">DIC32_00080</name>
</gene>
<evidence type="ECO:0000259" key="7">
    <source>
        <dbReference type="Pfam" id="PF21981"/>
    </source>
</evidence>
<dbReference type="Pfam" id="PF02631">
    <property type="entry name" value="RecX_HTH2"/>
    <property type="match status" value="1"/>
</dbReference>
<comment type="caution">
    <text evidence="8">The sequence shown here is derived from an EMBL/GenBank/DDBJ whole genome shotgun (WGS) entry which is preliminary data.</text>
</comment>
<dbReference type="InterPro" id="IPR053925">
    <property type="entry name" value="RecX_HTH_3rd"/>
</dbReference>
<dbReference type="HAMAP" id="MF_01114">
    <property type="entry name" value="RecX"/>
    <property type="match status" value="1"/>
</dbReference>
<accession>A0A3D3FWR4</accession>
<dbReference type="PANTHER" id="PTHR33602">
    <property type="entry name" value="REGULATORY PROTEIN RECX FAMILY PROTEIN"/>
    <property type="match status" value="1"/>
</dbReference>
<dbReference type="InterPro" id="IPR036388">
    <property type="entry name" value="WH-like_DNA-bd_sf"/>
</dbReference>
<evidence type="ECO:0000313" key="9">
    <source>
        <dbReference type="Proteomes" id="UP000262257"/>
    </source>
</evidence>
<evidence type="ECO:0000256" key="1">
    <source>
        <dbReference type="ARBA" id="ARBA00004496"/>
    </source>
</evidence>
<dbReference type="EMBL" id="DPXL01000001">
    <property type="protein sequence ID" value="HCM30266.1"/>
    <property type="molecule type" value="Genomic_DNA"/>
</dbReference>
<dbReference type="GO" id="GO:0005737">
    <property type="term" value="C:cytoplasm"/>
    <property type="evidence" value="ECO:0007669"/>
    <property type="project" value="UniProtKB-SubCell"/>
</dbReference>
<dbReference type="KEGG" id="arj:DOM24_05735"/>
<name>A0A3D3FWR4_ACIRA</name>
<organism evidence="8 9">
    <name type="scientific">Acinetobacter radioresistens</name>
    <dbReference type="NCBI Taxonomy" id="40216"/>
    <lineage>
        <taxon>Bacteria</taxon>
        <taxon>Pseudomonadati</taxon>
        <taxon>Pseudomonadota</taxon>
        <taxon>Gammaproteobacteria</taxon>
        <taxon>Moraxellales</taxon>
        <taxon>Moraxellaceae</taxon>
        <taxon>Acinetobacter</taxon>
    </lineage>
</organism>
<protein>
    <recommendedName>
        <fullName evidence="3 5">Regulatory protein RecX</fullName>
    </recommendedName>
</protein>
<comment type="subcellular location">
    <subcellularLocation>
        <location evidence="1 5">Cytoplasm</location>
    </subcellularLocation>
</comment>
<dbReference type="Pfam" id="PF21981">
    <property type="entry name" value="RecX_HTH3"/>
    <property type="match status" value="1"/>
</dbReference>
<dbReference type="AlphaFoldDB" id="A0A3D3FWR4"/>
<dbReference type="InterPro" id="IPR003783">
    <property type="entry name" value="Regulatory_RecX"/>
</dbReference>
<sequence length="161" mass="18928">MFKQRNQQTQRKPLTGTRLRSYAFALLTKREYSKGELIEKLCLYAENPDEVRTLVEELSENSYQSDQRVAEAMLSSQLRKGKGPNRIKLALKTKQLDTELIQDDLSDIDWAEQAYRLKVKKFGFEVEKEPKLKAKQIRFLQYRGFEMEAIMKAVNRMADEE</sequence>
<comment type="similarity">
    <text evidence="2 5">Belongs to the RecX family.</text>
</comment>
<proteinExistence type="inferred from homology"/>
<evidence type="ECO:0000256" key="3">
    <source>
        <dbReference type="ARBA" id="ARBA00018111"/>
    </source>
</evidence>
<feature type="domain" description="RecX third three-helical" evidence="7">
    <location>
        <begin position="109"/>
        <end position="154"/>
    </location>
</feature>
<evidence type="ECO:0000256" key="5">
    <source>
        <dbReference type="HAMAP-Rule" id="MF_01114"/>
    </source>
</evidence>
<dbReference type="RefSeq" id="WP_005405657.1">
    <property type="nucleotide sequence ID" value="NZ_BKVS01000010.1"/>
</dbReference>
<dbReference type="Proteomes" id="UP000262257">
    <property type="component" value="Unassembled WGS sequence"/>
</dbReference>
<reference evidence="8 9" key="1">
    <citation type="journal article" date="2018" name="Nat. Biotechnol.">
        <title>A standardized bacterial taxonomy based on genome phylogeny substantially revises the tree of life.</title>
        <authorList>
            <person name="Parks D.H."/>
            <person name="Chuvochina M."/>
            <person name="Waite D.W."/>
            <person name="Rinke C."/>
            <person name="Skarshewski A."/>
            <person name="Chaumeil P.A."/>
            <person name="Hugenholtz P."/>
        </authorList>
    </citation>
    <scope>NUCLEOTIDE SEQUENCE [LARGE SCALE GENOMIC DNA]</scope>
    <source>
        <strain evidence="8">UBA10045</strain>
    </source>
</reference>
<dbReference type="GO" id="GO:0006282">
    <property type="term" value="P:regulation of DNA repair"/>
    <property type="evidence" value="ECO:0007669"/>
    <property type="project" value="UniProtKB-UniRule"/>
</dbReference>
<evidence type="ECO:0000256" key="4">
    <source>
        <dbReference type="ARBA" id="ARBA00022490"/>
    </source>
</evidence>
<evidence type="ECO:0000313" key="8">
    <source>
        <dbReference type="EMBL" id="HCM30266.1"/>
    </source>
</evidence>
<feature type="domain" description="RecX second three-helical" evidence="6">
    <location>
        <begin position="65"/>
        <end position="103"/>
    </location>
</feature>
<evidence type="ECO:0000259" key="6">
    <source>
        <dbReference type="Pfam" id="PF02631"/>
    </source>
</evidence>
<dbReference type="GeneID" id="56305584"/>
<keyword evidence="4 5" id="KW-0963">Cytoplasm</keyword>
<dbReference type="PANTHER" id="PTHR33602:SF1">
    <property type="entry name" value="REGULATORY PROTEIN RECX FAMILY PROTEIN"/>
    <property type="match status" value="1"/>
</dbReference>
<comment type="function">
    <text evidence="5">Modulates RecA activity.</text>
</comment>
<dbReference type="Gene3D" id="1.10.10.10">
    <property type="entry name" value="Winged helix-like DNA-binding domain superfamily/Winged helix DNA-binding domain"/>
    <property type="match status" value="3"/>
</dbReference>
<dbReference type="InterPro" id="IPR053924">
    <property type="entry name" value="RecX_HTH_2nd"/>
</dbReference>
<evidence type="ECO:0000256" key="2">
    <source>
        <dbReference type="ARBA" id="ARBA00009695"/>
    </source>
</evidence>